<proteinExistence type="predicted"/>
<dbReference type="InterPro" id="IPR003672">
    <property type="entry name" value="CobN/Mg_chltase"/>
</dbReference>
<reference evidence="2" key="1">
    <citation type="journal article" date="2020" name="mSystems">
        <title>Genome- and Community-Level Interaction Insights into Carbon Utilization and Element Cycling Functions of Hydrothermarchaeota in Hydrothermal Sediment.</title>
        <authorList>
            <person name="Zhou Z."/>
            <person name="Liu Y."/>
            <person name="Xu W."/>
            <person name="Pan J."/>
            <person name="Luo Z.H."/>
            <person name="Li M."/>
        </authorList>
    </citation>
    <scope>NUCLEOTIDE SEQUENCE [LARGE SCALE GENOMIC DNA]</scope>
    <source>
        <strain evidence="2">HyVt-185</strain>
    </source>
</reference>
<dbReference type="Pfam" id="PF02514">
    <property type="entry name" value="CobN-Mg_chel"/>
    <property type="match status" value="1"/>
</dbReference>
<protein>
    <submittedName>
        <fullName evidence="2">Cobaltochelatase subunit CobN</fullName>
    </submittedName>
</protein>
<name>A0A7C1B839_9EURY</name>
<dbReference type="EMBL" id="DQZR01000291">
    <property type="protein sequence ID" value="HDM36957.1"/>
    <property type="molecule type" value="Genomic_DNA"/>
</dbReference>
<accession>A0A7C1B839</accession>
<dbReference type="PANTHER" id="PTHR44119">
    <property type="entry name" value="MAGNESIUM-CHELATASE SUBUNIT CHLH, CHLOROPLASTIC"/>
    <property type="match status" value="1"/>
</dbReference>
<dbReference type="Proteomes" id="UP000885863">
    <property type="component" value="Unassembled WGS sequence"/>
</dbReference>
<sequence length="110" mass="12309">MEHRSGSRVRKPPSLQRKIGPAILIQDLPVVYPYIMDNVGEGTQAKRRGQAVIVDHLTPPIVAGGLYGDLSLRHERIHRYLSAENTTLKGEYRETITGLYENLTLSEDLG</sequence>
<feature type="domain" description="CobN/magnesium chelatase" evidence="1">
    <location>
        <begin position="15"/>
        <end position="109"/>
    </location>
</feature>
<gene>
    <name evidence="2" type="ORF">ENG09_06940</name>
</gene>
<comment type="caution">
    <text evidence="2">The sequence shown here is derived from an EMBL/GenBank/DDBJ whole genome shotgun (WGS) entry which is preliminary data.</text>
</comment>
<dbReference type="PANTHER" id="PTHR44119:SF4">
    <property type="entry name" value="AEROBIC COBALTOCHELATASE SUBUNIT COBN"/>
    <property type="match status" value="1"/>
</dbReference>
<organism evidence="2">
    <name type="scientific">Candidatus Syntropharchaeum butanivorans</name>
    <dbReference type="NCBI Taxonomy" id="1839936"/>
    <lineage>
        <taxon>Archaea</taxon>
        <taxon>Methanobacteriati</taxon>
        <taxon>Methanobacteriota</taxon>
        <taxon>Stenosarchaea group</taxon>
        <taxon>Methanomicrobia</taxon>
        <taxon>Methanosarcinales</taxon>
        <taxon>ANME-2 cluster</taxon>
        <taxon>Candidatus Syntropharchaeum</taxon>
    </lineage>
</organism>
<evidence type="ECO:0000259" key="1">
    <source>
        <dbReference type="Pfam" id="PF02514"/>
    </source>
</evidence>
<dbReference type="AlphaFoldDB" id="A0A7C1B839"/>
<feature type="non-terminal residue" evidence="2">
    <location>
        <position position="110"/>
    </location>
</feature>
<evidence type="ECO:0000313" key="2">
    <source>
        <dbReference type="EMBL" id="HDM36957.1"/>
    </source>
</evidence>